<evidence type="ECO:0000313" key="2">
    <source>
        <dbReference type="EMBL" id="MFC0298454.1"/>
    </source>
</evidence>
<reference evidence="2 3" key="1">
    <citation type="submission" date="2024-09" db="EMBL/GenBank/DDBJ databases">
        <authorList>
            <person name="Sun Q."/>
            <person name="Mori K."/>
        </authorList>
    </citation>
    <scope>NUCLEOTIDE SEQUENCE [LARGE SCALE GENOMIC DNA]</scope>
    <source>
        <strain evidence="2 3">CCM 7224</strain>
    </source>
</reference>
<gene>
    <name evidence="2" type="ORF">ACFFHQ_13680</name>
</gene>
<dbReference type="Pfam" id="PF18144">
    <property type="entry name" value="SMODS"/>
    <property type="match status" value="1"/>
</dbReference>
<keyword evidence="1" id="KW-0051">Antiviral defense</keyword>
<organism evidence="2 3">
    <name type="scientific">Geobacillus jurassicus</name>
    <dbReference type="NCBI Taxonomy" id="235932"/>
    <lineage>
        <taxon>Bacteria</taxon>
        <taxon>Bacillati</taxon>
        <taxon>Bacillota</taxon>
        <taxon>Bacilli</taxon>
        <taxon>Bacillales</taxon>
        <taxon>Anoxybacillaceae</taxon>
        <taxon>Geobacillus</taxon>
    </lineage>
</organism>
<sequence length="346" mass="39762">MKLTNHFKQFIVNISLNKGRKERIDQALSTWKKILSEDEELSEKFKELFPQGSYATKTAIRPSNDGEFDVDVILLLDVKNQDSKEFFNWVTKRIKTKKAYEDKIKPKDRCIRIEYAGEFHVDIVPAKTTYGDSILIPSKTEGDWVKTNPVGFIKWCNKKHTEHNEKFRPIVKILKYWRDNNVGDNTAPKSILLTTLVGKCMVAKNSYAETLVATLENMITKLDELMNEASEDGIIEVVNPSLEDENLARDWSVEKCRIFRDKLQKLYSNSLEALTDPDKESSIEKWQAIFGKEKFPSELSEGAKMAEAVATGAVFVNREGILNQRNEGIPIKEHRFFGKGEINEEF</sequence>
<dbReference type="Gene3D" id="3.30.460.10">
    <property type="entry name" value="Beta Polymerase, domain 2"/>
    <property type="match status" value="1"/>
</dbReference>
<proteinExistence type="predicted"/>
<keyword evidence="3" id="KW-1185">Reference proteome</keyword>
<dbReference type="SUPFAM" id="SSF81301">
    <property type="entry name" value="Nucleotidyltransferase"/>
    <property type="match status" value="1"/>
</dbReference>
<dbReference type="RefSeq" id="WP_066233837.1">
    <property type="nucleotide sequence ID" value="NZ_JBHLVN010000078.1"/>
</dbReference>
<evidence type="ECO:0000256" key="1">
    <source>
        <dbReference type="ARBA" id="ARBA00023118"/>
    </source>
</evidence>
<comment type="caution">
    <text evidence="2">The sequence shown here is derived from an EMBL/GenBank/DDBJ whole genome shotgun (WGS) entry which is preliminary data.</text>
</comment>
<accession>A0ABV6GX53</accession>
<evidence type="ECO:0000313" key="3">
    <source>
        <dbReference type="Proteomes" id="UP001589785"/>
    </source>
</evidence>
<dbReference type="EMBL" id="JBHLVN010000078">
    <property type="protein sequence ID" value="MFC0298454.1"/>
    <property type="molecule type" value="Genomic_DNA"/>
</dbReference>
<dbReference type="InterPro" id="IPR043519">
    <property type="entry name" value="NT_sf"/>
</dbReference>
<name>A0ABV6GX53_9BACL</name>
<dbReference type="Proteomes" id="UP001589785">
    <property type="component" value="Unassembled WGS sequence"/>
</dbReference>
<protein>
    <submittedName>
        <fullName evidence="2">Cyclic GMP-AMP synthase DncV-like nucleotidyltransferase</fullName>
    </submittedName>
</protein>
<dbReference type="CDD" id="cd05400">
    <property type="entry name" value="NT_2-5OAS_ClassI-CCAase"/>
    <property type="match status" value="1"/>
</dbReference>
<dbReference type="InterPro" id="IPR006116">
    <property type="entry name" value="NT_2-5OAS_ClassI-CCAase"/>
</dbReference>